<feature type="domain" description="Methyltransferase type 11" evidence="1">
    <location>
        <begin position="59"/>
        <end position="106"/>
    </location>
</feature>
<dbReference type="InterPro" id="IPR029063">
    <property type="entry name" value="SAM-dependent_MTases_sf"/>
</dbReference>
<evidence type="ECO:0000259" key="1">
    <source>
        <dbReference type="Pfam" id="PF08241"/>
    </source>
</evidence>
<evidence type="ECO:0000313" key="2">
    <source>
        <dbReference type="EMBL" id="OGG69438.1"/>
    </source>
</evidence>
<comment type="caution">
    <text evidence="2">The sequence shown here is derived from an EMBL/GenBank/DDBJ whole genome shotgun (WGS) entry which is preliminary data.</text>
</comment>
<dbReference type="Pfam" id="PF08241">
    <property type="entry name" value="Methyltransf_11"/>
    <property type="match status" value="1"/>
</dbReference>
<dbReference type="InterPro" id="IPR013216">
    <property type="entry name" value="Methyltransf_11"/>
</dbReference>
<dbReference type="AlphaFoldDB" id="A0A1F6E6Z0"/>
<dbReference type="EMBL" id="MFLL01000012">
    <property type="protein sequence ID" value="OGG69438.1"/>
    <property type="molecule type" value="Genomic_DNA"/>
</dbReference>
<protein>
    <recommendedName>
        <fullName evidence="1">Methyltransferase type 11 domain-containing protein</fullName>
    </recommendedName>
</protein>
<reference evidence="2 3" key="1">
    <citation type="journal article" date="2016" name="Nat. Commun.">
        <title>Thousands of microbial genomes shed light on interconnected biogeochemical processes in an aquifer system.</title>
        <authorList>
            <person name="Anantharaman K."/>
            <person name="Brown C.T."/>
            <person name="Hug L.A."/>
            <person name="Sharon I."/>
            <person name="Castelle C.J."/>
            <person name="Probst A.J."/>
            <person name="Thomas B.C."/>
            <person name="Singh A."/>
            <person name="Wilkins M.J."/>
            <person name="Karaoz U."/>
            <person name="Brodie E.L."/>
            <person name="Williams K.H."/>
            <person name="Hubbard S.S."/>
            <person name="Banfield J.F."/>
        </authorList>
    </citation>
    <scope>NUCLEOTIDE SEQUENCE [LARGE SCALE GENOMIC DNA]</scope>
</reference>
<sequence>MYIYQVERTLIRKQLMSVAKYLKGDVLDVGGGEKNRYKNLFTFKTFTCLDIYAGEGIDIVASADAIPLPDDSKDSVLSTQMLEHVKYPEKCVQEMYRVLKKGGYAVVTAPQWNELHAEPHDYWRYTKYGFVELFERNGFTTVESHQRGGFFSLSAQMTIRFLMDRLHLHRQAIAGRIMSRIFQLMGTFAIFLDRMDSSEANRKHAIGWCFVFRKV</sequence>
<dbReference type="Gene3D" id="3.40.50.150">
    <property type="entry name" value="Vaccinia Virus protein VP39"/>
    <property type="match status" value="1"/>
</dbReference>
<name>A0A1F6E6Z0_9BACT</name>
<proteinExistence type="predicted"/>
<evidence type="ECO:0000313" key="3">
    <source>
        <dbReference type="Proteomes" id="UP000176914"/>
    </source>
</evidence>
<organism evidence="2 3">
    <name type="scientific">Candidatus Kaiserbacteria bacterium RIFCSPHIGHO2_02_FULL_55_25</name>
    <dbReference type="NCBI Taxonomy" id="1798498"/>
    <lineage>
        <taxon>Bacteria</taxon>
        <taxon>Candidatus Kaiseribacteriota</taxon>
    </lineage>
</organism>
<accession>A0A1F6E6Z0</accession>
<gene>
    <name evidence="2" type="ORF">A3C20_00860</name>
</gene>
<dbReference type="GO" id="GO:0008757">
    <property type="term" value="F:S-adenosylmethionine-dependent methyltransferase activity"/>
    <property type="evidence" value="ECO:0007669"/>
    <property type="project" value="InterPro"/>
</dbReference>
<dbReference type="Proteomes" id="UP000176914">
    <property type="component" value="Unassembled WGS sequence"/>
</dbReference>
<dbReference type="SUPFAM" id="SSF53335">
    <property type="entry name" value="S-adenosyl-L-methionine-dependent methyltransferases"/>
    <property type="match status" value="1"/>
</dbReference>